<reference evidence="3" key="1">
    <citation type="submission" date="2017-08" db="EMBL/GenBank/DDBJ databases">
        <authorList>
            <person name="Polle J.E."/>
            <person name="Barry K."/>
            <person name="Cushman J."/>
            <person name="Schmutz J."/>
            <person name="Tran D."/>
            <person name="Hathwaick L.T."/>
            <person name="Yim W.C."/>
            <person name="Jenkins J."/>
            <person name="Mckie-Krisberg Z.M."/>
            <person name="Prochnik S."/>
            <person name="Lindquist E."/>
            <person name="Dockter R.B."/>
            <person name="Adam C."/>
            <person name="Molina H."/>
            <person name="Bunkerborg J."/>
            <person name="Jin E."/>
            <person name="Buchheim M."/>
            <person name="Magnuson J."/>
        </authorList>
    </citation>
    <scope>NUCLEOTIDE SEQUENCE</scope>
    <source>
        <strain evidence="3">CCAP 19/18</strain>
    </source>
</reference>
<sequence length="837" mass="91975">MTLVCCCALLRKDHPDTCCWTPLQPPKLQLAAQIWLASCSGLRHAAALTLQGVCACHSAASTRLGSFEVITGTDCHHRHRLKPVQQQQQPCKVFVPVTPLQHPQGWDPLKSSQAPTGKPVQQQQRQQQQQQQQQQRQQQRQQQQRQQQQQQQQWQQQQQQASIGGVAPNQGTLGRNFPAKQAVWHGASTGRTPEQTGQLGMAEVEAAMQGTHLDAGTRLTALPPDCWAHIFQFCQGPETKRSFFSTCKALRCDAVAAQIEVLTVSCLPKDTLISIAAMERFASWCPNLSTLCLKACGGTEADSDDDLLYSSEGEDYSEDEYGWGGTEWATTGDLLQLLNTAKKSPPAAALLSRITRLHLVDFEDFKAHHAKPLVAVLKAACPQLSSLSLEDVDMDTSGLSALKPLQLKELAIECFEDEEDEPLLKLGPLVQMPSLQAIKLDCDALMGRLGVLGRMHQLKKLDIQSIASGMGDTEEFDDALQGLRNLEVLQLDTLPEDTFTPPPSLKSLVIGYLDMSSLIGLADLQEHKIPCIKILSITFDNGLWPTHCNENDKYCMECARTVAAMPEIDWHECRELRFDFASVRLFRPRGAGSRCAPELPSSIDDGVLVDLMGQPGTTFWALDSVLTVLALFAGSGLARSVRSLVFREADVSIKSMHELISIFQRVSSLTYRRCVMSRGSLVEAVRRWPYLDSVDVSGLCVLDVEMGDSVNSSPTTAVVAGMAEKAKQADFSSDGAVAGATPPRPLSIILRRTWGKAEVSYERSLGEKKIAEVVAAWKRLSATCGQGSLVHVEVVDGLRKRPALLMPGAAENWDHIWGCGMGNDLMEVESEISERDY</sequence>
<dbReference type="PANTHER" id="PTHR46007:SF8">
    <property type="entry name" value="C2H2-TYPE DOMAIN-CONTAINING PROTEIN"/>
    <property type="match status" value="1"/>
</dbReference>
<evidence type="ECO:0000256" key="2">
    <source>
        <dbReference type="SAM" id="MobiDB-lite"/>
    </source>
</evidence>
<dbReference type="Gene3D" id="3.80.10.10">
    <property type="entry name" value="Ribonuclease Inhibitor"/>
    <property type="match status" value="1"/>
</dbReference>
<evidence type="ECO:0000313" key="4">
    <source>
        <dbReference type="Proteomes" id="UP000815325"/>
    </source>
</evidence>
<comment type="caution">
    <text evidence="3">The sequence shown here is derived from an EMBL/GenBank/DDBJ whole genome shotgun (WGS) entry which is preliminary data.</text>
</comment>
<proteinExistence type="predicted"/>
<evidence type="ECO:0000256" key="1">
    <source>
        <dbReference type="ARBA" id="ARBA00004430"/>
    </source>
</evidence>
<dbReference type="EMBL" id="MU069678">
    <property type="protein sequence ID" value="KAF5836024.1"/>
    <property type="molecule type" value="Genomic_DNA"/>
</dbReference>
<keyword evidence="4" id="KW-1185">Reference proteome</keyword>
<name>A0ABQ7GN39_DUNSA</name>
<organism evidence="3 4">
    <name type="scientific">Dunaliella salina</name>
    <name type="common">Green alga</name>
    <name type="synonym">Protococcus salinus</name>
    <dbReference type="NCBI Taxonomy" id="3046"/>
    <lineage>
        <taxon>Eukaryota</taxon>
        <taxon>Viridiplantae</taxon>
        <taxon>Chlorophyta</taxon>
        <taxon>core chlorophytes</taxon>
        <taxon>Chlorophyceae</taxon>
        <taxon>CS clade</taxon>
        <taxon>Chlamydomonadales</taxon>
        <taxon>Dunaliellaceae</taxon>
        <taxon>Dunaliella</taxon>
    </lineage>
</organism>
<dbReference type="InterPro" id="IPR051647">
    <property type="entry name" value="Mediator_comp_sub12"/>
</dbReference>
<gene>
    <name evidence="3" type="ORF">DUNSADRAFT_6545</name>
</gene>
<dbReference type="InterPro" id="IPR032675">
    <property type="entry name" value="LRR_dom_sf"/>
</dbReference>
<protein>
    <submittedName>
        <fullName evidence="3">Uncharacterized protein</fullName>
    </submittedName>
</protein>
<evidence type="ECO:0000313" key="3">
    <source>
        <dbReference type="EMBL" id="KAF5836024.1"/>
    </source>
</evidence>
<comment type="subcellular location">
    <subcellularLocation>
        <location evidence="1">Cytoplasm</location>
        <location evidence="1">Cytoskeleton</location>
        <location evidence="1">Cilium axoneme</location>
    </subcellularLocation>
</comment>
<accession>A0ABQ7GN39</accession>
<feature type="region of interest" description="Disordered" evidence="2">
    <location>
        <begin position="102"/>
        <end position="132"/>
    </location>
</feature>
<dbReference type="Proteomes" id="UP000815325">
    <property type="component" value="Unassembled WGS sequence"/>
</dbReference>
<dbReference type="PANTHER" id="PTHR46007">
    <property type="entry name" value="MEDIATOR OF RNA POLYMERASE II TRANSCRIPTION SUBUNIT 12"/>
    <property type="match status" value="1"/>
</dbReference>
<feature type="compositionally biased region" description="Low complexity" evidence="2">
    <location>
        <begin position="121"/>
        <end position="132"/>
    </location>
</feature>
<dbReference type="SUPFAM" id="SSF52047">
    <property type="entry name" value="RNI-like"/>
    <property type="match status" value="1"/>
</dbReference>